<dbReference type="RefSeq" id="XP_018736037.1">
    <property type="nucleotide sequence ID" value="XM_018878767.1"/>
</dbReference>
<evidence type="ECO:0000256" key="10">
    <source>
        <dbReference type="SAM" id="Phobius"/>
    </source>
</evidence>
<dbReference type="FunFam" id="1.20.5.110:FF:000060">
    <property type="entry name" value="SNARE complex subunit (Syn8)"/>
    <property type="match status" value="1"/>
</dbReference>
<dbReference type="InterPro" id="IPR000727">
    <property type="entry name" value="T_SNARE_dom"/>
</dbReference>
<evidence type="ECO:0000313" key="12">
    <source>
        <dbReference type="EMBL" id="ANB13560.1"/>
    </source>
</evidence>
<feature type="domain" description="T-SNARE coiled-coil homology" evidence="11">
    <location>
        <begin position="175"/>
        <end position="237"/>
    </location>
</feature>
<dbReference type="SUPFAM" id="SSF58038">
    <property type="entry name" value="SNARE fusion complex"/>
    <property type="match status" value="1"/>
</dbReference>
<keyword evidence="13" id="KW-1185">Reference proteome</keyword>
<keyword evidence="3" id="KW-0813">Transport</keyword>
<feature type="region of interest" description="Disordered" evidence="9">
    <location>
        <begin position="104"/>
        <end position="133"/>
    </location>
</feature>
<evidence type="ECO:0000256" key="2">
    <source>
        <dbReference type="ARBA" id="ARBA00004308"/>
    </source>
</evidence>
<evidence type="ECO:0000256" key="6">
    <source>
        <dbReference type="ARBA" id="ARBA00022989"/>
    </source>
</evidence>
<dbReference type="SMART" id="SM00397">
    <property type="entry name" value="t_SNARE"/>
    <property type="match status" value="1"/>
</dbReference>
<evidence type="ECO:0000256" key="4">
    <source>
        <dbReference type="ARBA" id="ARBA00022692"/>
    </source>
</evidence>
<evidence type="ECO:0000256" key="1">
    <source>
        <dbReference type="ARBA" id="ARBA00004167"/>
    </source>
</evidence>
<evidence type="ECO:0000256" key="3">
    <source>
        <dbReference type="ARBA" id="ARBA00022448"/>
    </source>
</evidence>
<evidence type="ECO:0000256" key="5">
    <source>
        <dbReference type="ARBA" id="ARBA00022927"/>
    </source>
</evidence>
<dbReference type="GO" id="GO:0061025">
    <property type="term" value="P:membrane fusion"/>
    <property type="evidence" value="ECO:0007669"/>
    <property type="project" value="UniProtKB-ARBA"/>
</dbReference>
<sequence>MAPSLLAKLRLLSEQTKTSIEERDRLRLLKVPISAHDDREIVKSLHTIHDGLLEIENDLGESTYDQNQFKKLCASCSSILDLYKNDPDASKDIDYESLKFIPSRQAPASVPRQSSLASSSPSSAPSQSKSVRFKDKVVDTERFIQPYRDFPDEEDEESRASVPPLSSSDLYENQQQLIRDQDAHLDSLSQSVSRQHELSIQIDSELDSHLELLDDVDNLADRSQDRLALARKRLDIFSHKARQHGSSITIAILALILVILLVVLS</sequence>
<evidence type="ECO:0000256" key="7">
    <source>
        <dbReference type="ARBA" id="ARBA00023054"/>
    </source>
</evidence>
<dbReference type="GO" id="GO:0015031">
    <property type="term" value="P:protein transport"/>
    <property type="evidence" value="ECO:0007669"/>
    <property type="project" value="UniProtKB-KW"/>
</dbReference>
<dbReference type="AlphaFoldDB" id="A0A167E2B0"/>
<dbReference type="OrthoDB" id="244190at2759"/>
<dbReference type="GO" id="GO:0005768">
    <property type="term" value="C:endosome"/>
    <property type="evidence" value="ECO:0007669"/>
    <property type="project" value="UniProtKB-ARBA"/>
</dbReference>
<protein>
    <recommendedName>
        <fullName evidence="11">t-SNARE coiled-coil homology domain-containing protein</fullName>
    </recommendedName>
</protein>
<evidence type="ECO:0000259" key="11">
    <source>
        <dbReference type="PROSITE" id="PS50192"/>
    </source>
</evidence>
<gene>
    <name evidence="12" type="ORF">AWJ20_1856</name>
</gene>
<dbReference type="PANTHER" id="PTHR12791">
    <property type="entry name" value="GOLGI SNARE BET1-RELATED"/>
    <property type="match status" value="1"/>
</dbReference>
<evidence type="ECO:0000313" key="13">
    <source>
        <dbReference type="Proteomes" id="UP000189580"/>
    </source>
</evidence>
<dbReference type="PROSITE" id="PS50192">
    <property type="entry name" value="T_SNARE"/>
    <property type="match status" value="1"/>
</dbReference>
<organism evidence="12 13">
    <name type="scientific">Sugiyamaella lignohabitans</name>
    <dbReference type="NCBI Taxonomy" id="796027"/>
    <lineage>
        <taxon>Eukaryota</taxon>
        <taxon>Fungi</taxon>
        <taxon>Dikarya</taxon>
        <taxon>Ascomycota</taxon>
        <taxon>Saccharomycotina</taxon>
        <taxon>Dipodascomycetes</taxon>
        <taxon>Dipodascales</taxon>
        <taxon>Trichomonascaceae</taxon>
        <taxon>Sugiyamaella</taxon>
    </lineage>
</organism>
<dbReference type="GeneID" id="30033704"/>
<feature type="region of interest" description="Disordered" evidence="9">
    <location>
        <begin position="146"/>
        <end position="168"/>
    </location>
</feature>
<dbReference type="KEGG" id="slb:AWJ20_1856"/>
<feature type="transmembrane region" description="Helical" evidence="10">
    <location>
        <begin position="245"/>
        <end position="264"/>
    </location>
</feature>
<dbReference type="EMBL" id="CP014501">
    <property type="protein sequence ID" value="ANB13560.1"/>
    <property type="molecule type" value="Genomic_DNA"/>
</dbReference>
<reference evidence="12 13" key="1">
    <citation type="submission" date="2016-02" db="EMBL/GenBank/DDBJ databases">
        <title>Complete genome sequence and transcriptome regulation of the pentose utilising yeast Sugiyamaella lignohabitans.</title>
        <authorList>
            <person name="Bellasio M."/>
            <person name="Peymann A."/>
            <person name="Valli M."/>
            <person name="Sipitzky M."/>
            <person name="Graf A."/>
            <person name="Sauer M."/>
            <person name="Marx H."/>
            <person name="Mattanovich D."/>
        </authorList>
    </citation>
    <scope>NUCLEOTIDE SEQUENCE [LARGE SCALE GENOMIC DNA]</scope>
    <source>
        <strain evidence="12 13">CBS 10342</strain>
    </source>
</reference>
<feature type="compositionally biased region" description="Low complexity" evidence="9">
    <location>
        <begin position="108"/>
        <end position="130"/>
    </location>
</feature>
<dbReference type="GO" id="GO:0016020">
    <property type="term" value="C:membrane"/>
    <property type="evidence" value="ECO:0007669"/>
    <property type="project" value="UniProtKB-SubCell"/>
</dbReference>
<dbReference type="GO" id="GO:0006896">
    <property type="term" value="P:Golgi to vacuole transport"/>
    <property type="evidence" value="ECO:0007669"/>
    <property type="project" value="UniProtKB-ARBA"/>
</dbReference>
<evidence type="ECO:0000256" key="9">
    <source>
        <dbReference type="SAM" id="MobiDB-lite"/>
    </source>
</evidence>
<proteinExistence type="predicted"/>
<evidence type="ECO:0000256" key="8">
    <source>
        <dbReference type="ARBA" id="ARBA00023136"/>
    </source>
</evidence>
<comment type="subcellular location">
    <subcellularLocation>
        <location evidence="2">Endomembrane system</location>
    </subcellularLocation>
    <subcellularLocation>
        <location evidence="1">Membrane</location>
        <topology evidence="1">Single-pass membrane protein</topology>
    </subcellularLocation>
</comment>
<keyword evidence="8 10" id="KW-0472">Membrane</keyword>
<keyword evidence="7" id="KW-0175">Coiled coil</keyword>
<dbReference type="Gene3D" id="1.20.5.110">
    <property type="match status" value="1"/>
</dbReference>
<dbReference type="Pfam" id="PF05739">
    <property type="entry name" value="SNARE"/>
    <property type="match status" value="1"/>
</dbReference>
<keyword evidence="4 10" id="KW-0812">Transmembrane</keyword>
<accession>A0A167E2B0</accession>
<name>A0A167E2B0_9ASCO</name>
<dbReference type="CDD" id="cd15859">
    <property type="entry name" value="SNARE_SYN8"/>
    <property type="match status" value="1"/>
</dbReference>
<keyword evidence="6 10" id="KW-1133">Transmembrane helix</keyword>
<dbReference type="Proteomes" id="UP000189580">
    <property type="component" value="Chromosome a"/>
</dbReference>
<keyword evidence="5" id="KW-0653">Protein transport</keyword>